<dbReference type="Pfam" id="PF13155">
    <property type="entry name" value="Toprim_2"/>
    <property type="match status" value="1"/>
</dbReference>
<protein>
    <recommendedName>
        <fullName evidence="3">Toprim domain-containing protein</fullName>
    </recommendedName>
</protein>
<sequence length="305" mass="34049">MGTNRSWDTITGALDRVSGPGRASGEWTRYLCPVHEGDGRRHHPSLGVVYDRKKGRTVVRCFAGCPDERVLERLGLRVRDLFDRPLPHAARTPRPRPEPSIADRALLAAGLPLATPTRDLGRPLGAPRRVAVYVYERLDGRPVGRVHRMHIPHERGRAKTFWQQRMTDSGWRRGGFARIPFQLPTIVPAVRAGADIFVCEGERDVLTARHCGVYATCNAGGALGWHPEHATWLRGARRVIIVADRDAPGYRRAVRVATTLVGSVAQLRVVEARDGKDLTDHCDAGHQISELDPVPLLDAHYRRRR</sequence>
<dbReference type="EMBL" id="UGRY01000003">
    <property type="protein sequence ID" value="SUD47607.1"/>
    <property type="molecule type" value="Genomic_DNA"/>
</dbReference>
<reference evidence="1 2" key="1">
    <citation type="submission" date="2018-06" db="EMBL/GenBank/DDBJ databases">
        <authorList>
            <consortium name="Pathogen Informatics"/>
            <person name="Doyle S."/>
        </authorList>
    </citation>
    <scope>NUCLEOTIDE SEQUENCE [LARGE SCALE GENOMIC DNA]</scope>
    <source>
        <strain evidence="1 2">NCTC1934</strain>
    </source>
</reference>
<accession>A0A379JGC4</accession>
<dbReference type="RefSeq" id="WP_039811595.1">
    <property type="nucleotide sequence ID" value="NZ_JADLRH010000002.1"/>
</dbReference>
<dbReference type="Gene3D" id="3.40.1360.10">
    <property type="match status" value="1"/>
</dbReference>
<organism evidence="1 2">
    <name type="scientific">Nocardia otitidiscaviarum</name>
    <dbReference type="NCBI Taxonomy" id="1823"/>
    <lineage>
        <taxon>Bacteria</taxon>
        <taxon>Bacillati</taxon>
        <taxon>Actinomycetota</taxon>
        <taxon>Actinomycetes</taxon>
        <taxon>Mycobacteriales</taxon>
        <taxon>Nocardiaceae</taxon>
        <taxon>Nocardia</taxon>
    </lineage>
</organism>
<dbReference type="InterPro" id="IPR034154">
    <property type="entry name" value="TOPRIM_DnaG/twinkle"/>
</dbReference>
<keyword evidence="2" id="KW-1185">Reference proteome</keyword>
<dbReference type="Proteomes" id="UP000255467">
    <property type="component" value="Unassembled WGS sequence"/>
</dbReference>
<name>A0A379JGC4_9NOCA</name>
<dbReference type="CDD" id="cd01029">
    <property type="entry name" value="TOPRIM_primases"/>
    <property type="match status" value="1"/>
</dbReference>
<proteinExistence type="predicted"/>
<gene>
    <name evidence="1" type="ORF">NCTC1934_04927</name>
</gene>
<dbReference type="AlphaFoldDB" id="A0A379JGC4"/>
<dbReference type="OrthoDB" id="4565137at2"/>
<evidence type="ECO:0000313" key="2">
    <source>
        <dbReference type="Proteomes" id="UP000255467"/>
    </source>
</evidence>
<dbReference type="STRING" id="1406858.GCA_000710895_00568"/>
<evidence type="ECO:0008006" key="3">
    <source>
        <dbReference type="Google" id="ProtNLM"/>
    </source>
</evidence>
<evidence type="ECO:0000313" key="1">
    <source>
        <dbReference type="EMBL" id="SUD47607.1"/>
    </source>
</evidence>
<dbReference type="SUPFAM" id="SSF56731">
    <property type="entry name" value="DNA primase core"/>
    <property type="match status" value="1"/>
</dbReference>